<proteinExistence type="predicted"/>
<name>A0ABS2NNX4_9FIRM</name>
<dbReference type="PANTHER" id="PTHR10742">
    <property type="entry name" value="FLAVIN MONOAMINE OXIDASE"/>
    <property type="match status" value="1"/>
</dbReference>
<comment type="caution">
    <text evidence="2">The sequence shown here is derived from an EMBL/GenBank/DDBJ whole genome shotgun (WGS) entry which is preliminary data.</text>
</comment>
<evidence type="ECO:0000313" key="3">
    <source>
        <dbReference type="Proteomes" id="UP001314796"/>
    </source>
</evidence>
<evidence type="ECO:0000259" key="1">
    <source>
        <dbReference type="Pfam" id="PF01593"/>
    </source>
</evidence>
<accession>A0ABS2NNX4</accession>
<dbReference type="Gene3D" id="3.50.50.60">
    <property type="entry name" value="FAD/NAD(P)-binding domain"/>
    <property type="match status" value="1"/>
</dbReference>
<sequence>MRYAIVGAGFSGMLAAYLLEKKGVDVTVYEKQEYIGGHCRTIVSKDHYIDLGTVFCFSKHIKELLIELDVKYTERVTYRNFLDEDLCKVEHVSRENVLLLIDELEKLRTIIDSSFPSLKKTNYSHIDKRLMISLYQFLKNNDLNTLIEVVGPHLSSFGFGDIHQLPAYYGLHIFSFDTINSFIKGQKLIFINKGFSEIIYKLSKNISDIRYNIEVKNIENVGGKVKVETEYGHDLYDKVIVTTKLPKNVIKDELYNRLMKKIDTNPYMVCAYDVENKNIVTTYFKANLGEKEKIQFFHTFKQSNKTILVAYAYGYVNKELVTSITKDIEASGIKVKHLITAKQWFIFPHLKINNLTEDFYREILERQKESNICLIGSLVSKPMISNLYISIKEFLDSINLD</sequence>
<dbReference type="PANTHER" id="PTHR10742:SF410">
    <property type="entry name" value="LYSINE-SPECIFIC HISTONE DEMETHYLASE 2"/>
    <property type="match status" value="1"/>
</dbReference>
<dbReference type="Pfam" id="PF01593">
    <property type="entry name" value="Amino_oxidase"/>
    <property type="match status" value="1"/>
</dbReference>
<organism evidence="2 3">
    <name type="scientific">Alkaliphilus hydrothermalis</name>
    <dbReference type="NCBI Taxonomy" id="1482730"/>
    <lineage>
        <taxon>Bacteria</taxon>
        <taxon>Bacillati</taxon>
        <taxon>Bacillota</taxon>
        <taxon>Clostridia</taxon>
        <taxon>Peptostreptococcales</taxon>
        <taxon>Natronincolaceae</taxon>
        <taxon>Alkaliphilus</taxon>
    </lineage>
</organism>
<dbReference type="SUPFAM" id="SSF51905">
    <property type="entry name" value="FAD/NAD(P)-binding domain"/>
    <property type="match status" value="1"/>
</dbReference>
<protein>
    <recommendedName>
        <fullName evidence="1">Amine oxidase domain-containing protein</fullName>
    </recommendedName>
</protein>
<keyword evidence="3" id="KW-1185">Reference proteome</keyword>
<dbReference type="EMBL" id="JAFBEE010000005">
    <property type="protein sequence ID" value="MBM7614556.1"/>
    <property type="molecule type" value="Genomic_DNA"/>
</dbReference>
<dbReference type="Proteomes" id="UP001314796">
    <property type="component" value="Unassembled WGS sequence"/>
</dbReference>
<dbReference type="InterPro" id="IPR050281">
    <property type="entry name" value="Flavin_monoamine_oxidase"/>
</dbReference>
<evidence type="ECO:0000313" key="2">
    <source>
        <dbReference type="EMBL" id="MBM7614556.1"/>
    </source>
</evidence>
<feature type="domain" description="Amine oxidase" evidence="1">
    <location>
        <begin position="10"/>
        <end position="320"/>
    </location>
</feature>
<dbReference type="PRINTS" id="PR00419">
    <property type="entry name" value="ADXRDTASE"/>
</dbReference>
<gene>
    <name evidence="2" type="ORF">JOC73_001068</name>
</gene>
<dbReference type="InterPro" id="IPR036188">
    <property type="entry name" value="FAD/NAD-bd_sf"/>
</dbReference>
<dbReference type="Gene3D" id="3.30.70.1990">
    <property type="match status" value="1"/>
</dbReference>
<dbReference type="InterPro" id="IPR002937">
    <property type="entry name" value="Amino_oxidase"/>
</dbReference>
<reference evidence="2 3" key="1">
    <citation type="submission" date="2021-01" db="EMBL/GenBank/DDBJ databases">
        <title>Genomic Encyclopedia of Type Strains, Phase IV (KMG-IV): sequencing the most valuable type-strain genomes for metagenomic binning, comparative biology and taxonomic classification.</title>
        <authorList>
            <person name="Goeker M."/>
        </authorList>
    </citation>
    <scope>NUCLEOTIDE SEQUENCE [LARGE SCALE GENOMIC DNA]</scope>
    <source>
        <strain evidence="2 3">DSM 25890</strain>
    </source>
</reference>
<dbReference type="Gene3D" id="1.10.405.20">
    <property type="match status" value="1"/>
</dbReference>
<dbReference type="RefSeq" id="WP_204400898.1">
    <property type="nucleotide sequence ID" value="NZ_JAFBEE010000005.1"/>
</dbReference>